<sequence length="42" mass="4547">MHDDVIYAMPVGTARTKLVSARGHAGTRLESVSPYGLEDELC</sequence>
<dbReference type="AlphaFoldDB" id="X1TK83"/>
<dbReference type="EMBL" id="BARW01029094">
    <property type="protein sequence ID" value="GAJ05684.1"/>
    <property type="molecule type" value="Genomic_DNA"/>
</dbReference>
<accession>X1TK83</accession>
<reference evidence="1" key="1">
    <citation type="journal article" date="2014" name="Front. Microbiol.">
        <title>High frequency of phylogenetically diverse reductive dehalogenase-homologous genes in deep subseafloor sedimentary metagenomes.</title>
        <authorList>
            <person name="Kawai M."/>
            <person name="Futagami T."/>
            <person name="Toyoda A."/>
            <person name="Takaki Y."/>
            <person name="Nishi S."/>
            <person name="Hori S."/>
            <person name="Arai W."/>
            <person name="Tsubouchi T."/>
            <person name="Morono Y."/>
            <person name="Uchiyama I."/>
            <person name="Ito T."/>
            <person name="Fujiyama A."/>
            <person name="Inagaki F."/>
            <person name="Takami H."/>
        </authorList>
    </citation>
    <scope>NUCLEOTIDE SEQUENCE</scope>
    <source>
        <strain evidence="1">Expedition CK06-06</strain>
    </source>
</reference>
<organism evidence="1">
    <name type="scientific">marine sediment metagenome</name>
    <dbReference type="NCBI Taxonomy" id="412755"/>
    <lineage>
        <taxon>unclassified sequences</taxon>
        <taxon>metagenomes</taxon>
        <taxon>ecological metagenomes</taxon>
    </lineage>
</organism>
<feature type="non-terminal residue" evidence="1">
    <location>
        <position position="42"/>
    </location>
</feature>
<gene>
    <name evidence="1" type="ORF">S12H4_46829</name>
</gene>
<comment type="caution">
    <text evidence="1">The sequence shown here is derived from an EMBL/GenBank/DDBJ whole genome shotgun (WGS) entry which is preliminary data.</text>
</comment>
<name>X1TK83_9ZZZZ</name>
<protein>
    <submittedName>
        <fullName evidence="1">Uncharacterized protein</fullName>
    </submittedName>
</protein>
<evidence type="ECO:0000313" key="1">
    <source>
        <dbReference type="EMBL" id="GAJ05684.1"/>
    </source>
</evidence>
<proteinExistence type="predicted"/>